<comment type="caution">
    <text evidence="1">The sequence shown here is derived from an EMBL/GenBank/DDBJ whole genome shotgun (WGS) entry which is preliminary data.</text>
</comment>
<keyword evidence="2" id="KW-1185">Reference proteome</keyword>
<organism evidence="1 2">
    <name type="scientific">Symbiodinium necroappetens</name>
    <dbReference type="NCBI Taxonomy" id="1628268"/>
    <lineage>
        <taxon>Eukaryota</taxon>
        <taxon>Sar</taxon>
        <taxon>Alveolata</taxon>
        <taxon>Dinophyceae</taxon>
        <taxon>Suessiales</taxon>
        <taxon>Symbiodiniaceae</taxon>
        <taxon>Symbiodinium</taxon>
    </lineage>
</organism>
<sequence length="500" mass="56203">MAGGPAASSVEALRKRALAEAPSLSPKLETVKELHGSGVLSPPDVCVCYILLTLSLRYGDRLLAGWRRPQKESPQDVPQEPPHFSARLCDKRLDGLLGQDVLSERCLDKLGLTRDTATLKDFACKARLHRIPDYVSICLEEFYAGRRPLCLIYRIPEPQELLAMQADGARCVSALTSSRLLSQVYGHRDCLDMLLHDFAHMEKLVEAGRFWQQVGFFEFLHGTVRERHMHHWQSYGRRWELSWFYVSSDMNAVANHMFLTLKAQLMVAMARSMLMQAGRLDQAIDDAEQAELEAAKSDVYPRASMSRWKPLLEDAGLLSQFEEHFAEEWRHVLSVHAARAEEKFPGIFESNEGDPTSAQFSSWPRPSLDDFMRAATEPSLNPARSNAAIIAHFDELGRRKLLSMRTQKLYQKCGDISLTCQLAMIVHAQLVTTRHAQAGDSAGKLRFGDPRGVRQPDVWLLDLQTHLRKGTVRRSADPSSTLPGQHSVEILAGILVVLNS</sequence>
<accession>A0A813BTE6</accession>
<proteinExistence type="predicted"/>
<evidence type="ECO:0000313" key="2">
    <source>
        <dbReference type="Proteomes" id="UP000601435"/>
    </source>
</evidence>
<reference evidence="1" key="1">
    <citation type="submission" date="2021-02" db="EMBL/GenBank/DDBJ databases">
        <authorList>
            <person name="Dougan E. K."/>
            <person name="Rhodes N."/>
            <person name="Thang M."/>
            <person name="Chan C."/>
        </authorList>
    </citation>
    <scope>NUCLEOTIDE SEQUENCE</scope>
</reference>
<name>A0A813BTE6_9DINO</name>
<dbReference type="AlphaFoldDB" id="A0A813BTE6"/>
<evidence type="ECO:0000313" key="1">
    <source>
        <dbReference type="EMBL" id="CAE7922100.1"/>
    </source>
</evidence>
<protein>
    <submittedName>
        <fullName evidence="1">Uncharacterized protein</fullName>
    </submittedName>
</protein>
<dbReference type="Proteomes" id="UP000601435">
    <property type="component" value="Unassembled WGS sequence"/>
</dbReference>
<gene>
    <name evidence="1" type="ORF">SNEC2469_LOCUS31828</name>
</gene>
<dbReference type="OrthoDB" id="434977at2759"/>
<dbReference type="EMBL" id="CAJNJA010078297">
    <property type="protein sequence ID" value="CAE7922100.1"/>
    <property type="molecule type" value="Genomic_DNA"/>
</dbReference>